<dbReference type="SUPFAM" id="SSF56300">
    <property type="entry name" value="Metallo-dependent phosphatases"/>
    <property type="match status" value="1"/>
</dbReference>
<comment type="caution">
    <text evidence="6">The sequence shown here is derived from an EMBL/GenBank/DDBJ whole genome shotgun (WGS) entry which is preliminary data.</text>
</comment>
<dbReference type="Gene3D" id="3.60.21.10">
    <property type="match status" value="1"/>
</dbReference>
<evidence type="ECO:0000256" key="3">
    <source>
        <dbReference type="ARBA" id="ARBA00023004"/>
    </source>
</evidence>
<evidence type="ECO:0000313" key="7">
    <source>
        <dbReference type="Proteomes" id="UP001520878"/>
    </source>
</evidence>
<evidence type="ECO:0000256" key="4">
    <source>
        <dbReference type="ARBA" id="ARBA00025742"/>
    </source>
</evidence>
<evidence type="ECO:0000256" key="1">
    <source>
        <dbReference type="ARBA" id="ARBA00022723"/>
    </source>
</evidence>
<feature type="domain" description="Calcineurin-like phosphoesterase" evidence="5">
    <location>
        <begin position="7"/>
        <end position="194"/>
    </location>
</feature>
<dbReference type="InterPro" id="IPR029052">
    <property type="entry name" value="Metallo-depent_PP-like"/>
</dbReference>
<dbReference type="EMBL" id="JAJEWP010000006">
    <property type="protein sequence ID" value="MCC2617933.1"/>
    <property type="molecule type" value="Genomic_DNA"/>
</dbReference>
<sequence length="251" mass="27568">MQNPCTLIQFSDCHLFADVERSGYAQCNPYHSLAAVLADIARQPADAIVLTGDVLGEHDTTGYQHLSQLWQQADIGLPLHAIPGNHDEPDALMATSSVQSMVDQGIPIGSHWMLHGLSSHYRGTLGQVTPDALDRLSARIAGHPERHHAVAVHHHPVAVNGWMDRHAWVNREAFATWLAAHPQVKFVLHGHTHMATEQTLASTAILGCPSTCWQWANGAEFAVSDERPGYRMIHLGSDGQWTTTVKRVVMV</sequence>
<evidence type="ECO:0000256" key="2">
    <source>
        <dbReference type="ARBA" id="ARBA00022801"/>
    </source>
</evidence>
<accession>A0ABS8GBR5</accession>
<dbReference type="Proteomes" id="UP001520878">
    <property type="component" value="Unassembled WGS sequence"/>
</dbReference>
<dbReference type="RefSeq" id="WP_229162359.1">
    <property type="nucleotide sequence ID" value="NZ_JAJEWP010000006.1"/>
</dbReference>
<dbReference type="InterPro" id="IPR050884">
    <property type="entry name" value="CNP_phosphodiesterase-III"/>
</dbReference>
<keyword evidence="7" id="KW-1185">Reference proteome</keyword>
<protein>
    <submittedName>
        <fullName evidence="6">Metallophosphoesterase</fullName>
    </submittedName>
</protein>
<evidence type="ECO:0000259" key="5">
    <source>
        <dbReference type="Pfam" id="PF00149"/>
    </source>
</evidence>
<dbReference type="InterPro" id="IPR004843">
    <property type="entry name" value="Calcineurin-like_PHP"/>
</dbReference>
<name>A0ABS8GBR5_9ALTE</name>
<keyword evidence="1" id="KW-0479">Metal-binding</keyword>
<gene>
    <name evidence="6" type="ORF">LJ739_16895</name>
</gene>
<proteinExistence type="inferred from homology"/>
<dbReference type="PANTHER" id="PTHR42988">
    <property type="entry name" value="PHOSPHOHYDROLASE"/>
    <property type="match status" value="1"/>
</dbReference>
<evidence type="ECO:0000313" key="6">
    <source>
        <dbReference type="EMBL" id="MCC2617933.1"/>
    </source>
</evidence>
<keyword evidence="2" id="KW-0378">Hydrolase</keyword>
<dbReference type="Pfam" id="PF00149">
    <property type="entry name" value="Metallophos"/>
    <property type="match status" value="1"/>
</dbReference>
<keyword evidence="3" id="KW-0408">Iron</keyword>
<reference evidence="6 7" key="1">
    <citation type="submission" date="2021-10" db="EMBL/GenBank/DDBJ databases">
        <title>Draft genome of Aestuariibacter halophilus JC2043.</title>
        <authorList>
            <person name="Emsley S.A."/>
            <person name="Pfannmuller K.M."/>
            <person name="Ushijima B."/>
            <person name="Saw J.H."/>
            <person name="Videau P."/>
        </authorList>
    </citation>
    <scope>NUCLEOTIDE SEQUENCE [LARGE SCALE GENOMIC DNA]</scope>
    <source>
        <strain evidence="6 7">JC2043</strain>
    </source>
</reference>
<organism evidence="6 7">
    <name type="scientific">Fluctibacter halophilus</name>
    <dbReference type="NCBI Taxonomy" id="226011"/>
    <lineage>
        <taxon>Bacteria</taxon>
        <taxon>Pseudomonadati</taxon>
        <taxon>Pseudomonadota</taxon>
        <taxon>Gammaproteobacteria</taxon>
        <taxon>Alteromonadales</taxon>
        <taxon>Alteromonadaceae</taxon>
        <taxon>Fluctibacter</taxon>
    </lineage>
</organism>
<comment type="similarity">
    <text evidence="4">Belongs to the cyclic nucleotide phosphodiesterase class-III family.</text>
</comment>
<dbReference type="PANTHER" id="PTHR42988:SF2">
    <property type="entry name" value="CYCLIC NUCLEOTIDE PHOSPHODIESTERASE CBUA0032-RELATED"/>
    <property type="match status" value="1"/>
</dbReference>